<dbReference type="RefSeq" id="XP_065664722.1">
    <property type="nucleotide sequence ID" value="XM_065808650.1"/>
</dbReference>
<organism evidence="1 2">
    <name type="scientific">Hydra vulgaris</name>
    <name type="common">Hydra</name>
    <name type="synonym">Hydra attenuata</name>
    <dbReference type="NCBI Taxonomy" id="6087"/>
    <lineage>
        <taxon>Eukaryota</taxon>
        <taxon>Metazoa</taxon>
        <taxon>Cnidaria</taxon>
        <taxon>Hydrozoa</taxon>
        <taxon>Hydroidolina</taxon>
        <taxon>Anthoathecata</taxon>
        <taxon>Aplanulata</taxon>
        <taxon>Hydridae</taxon>
        <taxon>Hydra</taxon>
    </lineage>
</organism>
<evidence type="ECO:0000313" key="2">
    <source>
        <dbReference type="RefSeq" id="XP_065664722.1"/>
    </source>
</evidence>
<proteinExistence type="predicted"/>
<keyword evidence="1" id="KW-1185">Reference proteome</keyword>
<dbReference type="PANTHER" id="PTHR45913">
    <property type="entry name" value="EPM2A-INTERACTING PROTEIN 1"/>
    <property type="match status" value="1"/>
</dbReference>
<dbReference type="InterPro" id="IPR012337">
    <property type="entry name" value="RNaseH-like_sf"/>
</dbReference>
<reference evidence="2" key="1">
    <citation type="submission" date="2025-08" db="UniProtKB">
        <authorList>
            <consortium name="RefSeq"/>
        </authorList>
    </citation>
    <scope>IDENTIFICATION</scope>
</reference>
<gene>
    <name evidence="2" type="primary">LOC136086356</name>
</gene>
<name>A0ABM4CS48_HYDVU</name>
<protein>
    <submittedName>
        <fullName evidence="2">Protein FAM200C-like</fullName>
    </submittedName>
</protein>
<dbReference type="Proteomes" id="UP001652625">
    <property type="component" value="Chromosome 10"/>
</dbReference>
<dbReference type="PANTHER" id="PTHR45913:SF5">
    <property type="entry name" value="GENERAL TRANSCRIPTION FACTOR II-I REPEAT DOMAIN-CONTAINING PROTEIN 2A-LIKE PROTEIN"/>
    <property type="match status" value="1"/>
</dbReference>
<sequence length="372" mass="43008">MEDAYYSIALDESTDVTDSAQLLLFIRFITADFKSYEELFALETLKGKTRGCDIFAAFKEKICQAQLQLKNLVSICSDGARSMPATLDDTLKKVIGIVNYIQANSSRHRLFRNLLQSDEEVYSADLPYYSKVRWLSQGLVLQKLLELRKVIEEFFTSQKEIYVISKSNLSTEHFPELTKIILEQKNEKSLENNDISKYETVLDSLIPEFNDRFKDFEEHNETLKLAFQPHLVELSIAPEYLQMELIELSEDSILKSLFDNKKDPLEIWKTAVEYPKLHQIASEESFCQPLCETWPGWRLRLASRTFAITRLLLVAFVEDVGETYLIVKKLFNHSSKQAYYTIQRNAIQCNALMPANIIPFNVMPSQMAEAFI</sequence>
<dbReference type="GeneID" id="136086356"/>
<dbReference type="SUPFAM" id="SSF53098">
    <property type="entry name" value="Ribonuclease H-like"/>
    <property type="match status" value="1"/>
</dbReference>
<evidence type="ECO:0000313" key="1">
    <source>
        <dbReference type="Proteomes" id="UP001652625"/>
    </source>
</evidence>
<accession>A0ABM4CS48</accession>